<protein>
    <submittedName>
        <fullName evidence="7">Levanase/fructan beta-fructosidase</fullName>
        <ecNumber evidence="7">3.2.1.65</ecNumber>
        <ecNumber evidence="7">3.2.1.80</ecNumber>
    </submittedName>
</protein>
<evidence type="ECO:0000256" key="2">
    <source>
        <dbReference type="ARBA" id="ARBA00022801"/>
    </source>
</evidence>
<sequence length="505" mass="54799">MDTLTPASPAATTDSYRPALHYTAKDTWLNDPNGLIFHGGVYHLYYQNNPLGNVWGNMSWGHATSTDLLTWTEHPVAIACDENEDIFSGSIVHDRDNTSGFGTPSVAPLVAIYTSAFKPGSTHEGVQAQSLAYSLDGGYTWIKHTGNPVLSRASAEFRDPKVIWYDGGADSYWVMVAVEAKDFQVVLYKSRDLKTWELLSTFGPANATGGVWECPDLFPLPVDGNPDVVKWVLTVNLNPGGPNNGSAGQYFIGDFDGTTFTSASTVTEGTLEPARLGEYQWLDWGRDYYAAVSFSDAPDNRRLMIGWMNNWEYANHIPTAPWRSPMSLAREVSLQANKGKLRLVQQPAGDWHALAGTEPFSLSGTTIQDGVQVLAGAAGTVQRIDVSFTPGSAEEFGLILRGDGARGTRVGIRPGQDTLLVDRRESGRTDFHASFSSIDTAPILAKQGTYDLTIYVDRCSVEVFAQDGQVTMTELIFPAESSTDLAVYAVGGAATINSLQVTQLA</sequence>
<evidence type="ECO:0000313" key="8">
    <source>
        <dbReference type="Proteomes" id="UP001262032"/>
    </source>
</evidence>
<dbReference type="Gene3D" id="2.60.120.560">
    <property type="entry name" value="Exo-inulinase, domain 1"/>
    <property type="match status" value="1"/>
</dbReference>
<keyword evidence="3 4" id="KW-0326">Glycosidase</keyword>
<evidence type="ECO:0000256" key="1">
    <source>
        <dbReference type="ARBA" id="ARBA00009902"/>
    </source>
</evidence>
<evidence type="ECO:0000256" key="4">
    <source>
        <dbReference type="RuleBase" id="RU362110"/>
    </source>
</evidence>
<dbReference type="SUPFAM" id="SSF75005">
    <property type="entry name" value="Arabinanase/levansucrase/invertase"/>
    <property type="match status" value="1"/>
</dbReference>
<evidence type="ECO:0000259" key="6">
    <source>
        <dbReference type="Pfam" id="PF08244"/>
    </source>
</evidence>
<dbReference type="InterPro" id="IPR023296">
    <property type="entry name" value="Glyco_hydro_beta-prop_sf"/>
</dbReference>
<dbReference type="Gene3D" id="2.115.10.20">
    <property type="entry name" value="Glycosyl hydrolase domain, family 43"/>
    <property type="match status" value="1"/>
</dbReference>
<dbReference type="AlphaFoldDB" id="A0AAW8N6X4"/>
<comment type="similarity">
    <text evidence="1 4">Belongs to the glycosyl hydrolase 32 family.</text>
</comment>
<dbReference type="EC" id="3.2.1.80" evidence="7"/>
<dbReference type="SMART" id="SM00640">
    <property type="entry name" value="Glyco_32"/>
    <property type="match status" value="1"/>
</dbReference>
<feature type="domain" description="Glycosyl hydrolase family 32 N-terminal" evidence="5">
    <location>
        <begin position="21"/>
        <end position="347"/>
    </location>
</feature>
<dbReference type="GO" id="GO:0051669">
    <property type="term" value="F:fructan beta-fructosidase activity"/>
    <property type="evidence" value="ECO:0007669"/>
    <property type="project" value="UniProtKB-EC"/>
</dbReference>
<dbReference type="PANTHER" id="PTHR42800:SF1">
    <property type="entry name" value="EXOINULINASE INUD (AFU_ORTHOLOGUE AFUA_5G00480)"/>
    <property type="match status" value="1"/>
</dbReference>
<dbReference type="SUPFAM" id="SSF49899">
    <property type="entry name" value="Concanavalin A-like lectins/glucanases"/>
    <property type="match status" value="1"/>
</dbReference>
<dbReference type="InterPro" id="IPR013189">
    <property type="entry name" value="Glyco_hydro_32_C"/>
</dbReference>
<gene>
    <name evidence="7" type="ORF">J2X12_001446</name>
</gene>
<dbReference type="GO" id="GO:0031219">
    <property type="term" value="F:levanase activity"/>
    <property type="evidence" value="ECO:0007669"/>
    <property type="project" value="UniProtKB-EC"/>
</dbReference>
<dbReference type="RefSeq" id="WP_310110449.1">
    <property type="nucleotide sequence ID" value="NZ_JAVDTN010000004.1"/>
</dbReference>
<reference evidence="7" key="1">
    <citation type="submission" date="2023-07" db="EMBL/GenBank/DDBJ databases">
        <title>Sorghum-associated microbial communities from plants grown in Nebraska, USA.</title>
        <authorList>
            <person name="Schachtman D."/>
        </authorList>
    </citation>
    <scope>NUCLEOTIDE SEQUENCE</scope>
    <source>
        <strain evidence="7">BE261</strain>
    </source>
</reference>
<dbReference type="InterPro" id="IPR001362">
    <property type="entry name" value="Glyco_hydro_32"/>
</dbReference>
<dbReference type="EC" id="3.2.1.65" evidence="7"/>
<dbReference type="InterPro" id="IPR013148">
    <property type="entry name" value="Glyco_hydro_32_N"/>
</dbReference>
<evidence type="ECO:0000259" key="5">
    <source>
        <dbReference type="Pfam" id="PF00251"/>
    </source>
</evidence>
<organism evidence="7 8">
    <name type="scientific">Pseudarthrobacter oxydans</name>
    <name type="common">Arthrobacter oxydans</name>
    <dbReference type="NCBI Taxonomy" id="1671"/>
    <lineage>
        <taxon>Bacteria</taxon>
        <taxon>Bacillati</taxon>
        <taxon>Actinomycetota</taxon>
        <taxon>Actinomycetes</taxon>
        <taxon>Micrococcales</taxon>
        <taxon>Micrococcaceae</taxon>
        <taxon>Pseudarthrobacter</taxon>
    </lineage>
</organism>
<dbReference type="Pfam" id="PF00251">
    <property type="entry name" value="Glyco_hydro_32N"/>
    <property type="match status" value="1"/>
</dbReference>
<dbReference type="GO" id="GO:0005987">
    <property type="term" value="P:sucrose catabolic process"/>
    <property type="evidence" value="ECO:0007669"/>
    <property type="project" value="TreeGrafter"/>
</dbReference>
<dbReference type="GeneID" id="97421828"/>
<dbReference type="EMBL" id="JAVDWN010000004">
    <property type="protein sequence ID" value="MDR7163432.1"/>
    <property type="molecule type" value="Genomic_DNA"/>
</dbReference>
<name>A0AAW8N6X4_PSEOX</name>
<dbReference type="GO" id="GO:0005737">
    <property type="term" value="C:cytoplasm"/>
    <property type="evidence" value="ECO:0007669"/>
    <property type="project" value="TreeGrafter"/>
</dbReference>
<evidence type="ECO:0000313" key="7">
    <source>
        <dbReference type="EMBL" id="MDR7163432.1"/>
    </source>
</evidence>
<accession>A0AAW8N6X4</accession>
<dbReference type="Proteomes" id="UP001262032">
    <property type="component" value="Unassembled WGS sequence"/>
</dbReference>
<proteinExistence type="inferred from homology"/>
<dbReference type="InterPro" id="IPR013320">
    <property type="entry name" value="ConA-like_dom_sf"/>
</dbReference>
<comment type="caution">
    <text evidence="7">The sequence shown here is derived from an EMBL/GenBank/DDBJ whole genome shotgun (WGS) entry which is preliminary data.</text>
</comment>
<dbReference type="CDD" id="cd18622">
    <property type="entry name" value="GH32_Inu-like"/>
    <property type="match status" value="1"/>
</dbReference>
<feature type="domain" description="Glycosyl hydrolase family 32 C-terminal" evidence="6">
    <location>
        <begin position="377"/>
        <end position="502"/>
    </location>
</feature>
<keyword evidence="2 4" id="KW-0378">Hydrolase</keyword>
<dbReference type="PANTHER" id="PTHR42800">
    <property type="entry name" value="EXOINULINASE INUD (AFU_ORTHOLOGUE AFUA_5G00480)"/>
    <property type="match status" value="1"/>
</dbReference>
<dbReference type="GO" id="GO:0004575">
    <property type="term" value="F:sucrose alpha-glucosidase activity"/>
    <property type="evidence" value="ECO:0007669"/>
    <property type="project" value="TreeGrafter"/>
</dbReference>
<evidence type="ECO:0000256" key="3">
    <source>
        <dbReference type="ARBA" id="ARBA00023295"/>
    </source>
</evidence>
<dbReference type="Pfam" id="PF08244">
    <property type="entry name" value="Glyco_hydro_32C"/>
    <property type="match status" value="1"/>
</dbReference>